<name>A0ABR8RD46_9BACI</name>
<reference evidence="1 2" key="1">
    <citation type="submission" date="2020-08" db="EMBL/GenBank/DDBJ databases">
        <title>A Genomic Blueprint of the Chicken Gut Microbiome.</title>
        <authorList>
            <person name="Gilroy R."/>
            <person name="Ravi A."/>
            <person name="Getino M."/>
            <person name="Pursley I."/>
            <person name="Horton D.L."/>
            <person name="Alikhan N.-F."/>
            <person name="Baker D."/>
            <person name="Gharbi K."/>
            <person name="Hall N."/>
            <person name="Watson M."/>
            <person name="Adriaenssens E.M."/>
            <person name="Foster-Nyarko E."/>
            <person name="Jarju S."/>
            <person name="Secka A."/>
            <person name="Antonio M."/>
            <person name="Oren A."/>
            <person name="Chaudhuri R."/>
            <person name="La Ragione R.M."/>
            <person name="Hildebrand F."/>
            <person name="Pallen M.J."/>
        </authorList>
    </citation>
    <scope>NUCLEOTIDE SEQUENCE [LARGE SCALE GENOMIC DNA]</scope>
    <source>
        <strain evidence="1 2">Sa2BUA9</strain>
    </source>
</reference>
<accession>A0ABR8RD46</accession>
<evidence type="ECO:0008006" key="3">
    <source>
        <dbReference type="Google" id="ProtNLM"/>
    </source>
</evidence>
<sequence length="136" mass="15486">MKKYVIITVMMLGNLLLWGCSDESSNSSIDQNTTTEVTIGNPTAQEILEIDSKADIFQWDSIIYSTNIEWVNELVLTEGDLVGKIEYNISNPMDFKDSTANILPIGTEIFKAKERNDVLITKYNDELKYYYQLVEG</sequence>
<comment type="caution">
    <text evidence="1">The sequence shown here is derived from an EMBL/GenBank/DDBJ whole genome shotgun (WGS) entry which is preliminary data.</text>
</comment>
<dbReference type="EMBL" id="JACSQO010000010">
    <property type="protein sequence ID" value="MBD7945723.1"/>
    <property type="molecule type" value="Genomic_DNA"/>
</dbReference>
<protein>
    <recommendedName>
        <fullName evidence="3">Lipoprotein</fullName>
    </recommendedName>
</protein>
<evidence type="ECO:0000313" key="1">
    <source>
        <dbReference type="EMBL" id="MBD7945723.1"/>
    </source>
</evidence>
<gene>
    <name evidence="1" type="ORF">H9650_16560</name>
</gene>
<proteinExistence type="predicted"/>
<organism evidence="1 2">
    <name type="scientific">Psychrobacillus faecigallinarum</name>
    <dbReference type="NCBI Taxonomy" id="2762235"/>
    <lineage>
        <taxon>Bacteria</taxon>
        <taxon>Bacillati</taxon>
        <taxon>Bacillota</taxon>
        <taxon>Bacilli</taxon>
        <taxon>Bacillales</taxon>
        <taxon>Bacillaceae</taxon>
        <taxon>Psychrobacillus</taxon>
    </lineage>
</organism>
<evidence type="ECO:0000313" key="2">
    <source>
        <dbReference type="Proteomes" id="UP000640786"/>
    </source>
</evidence>
<keyword evidence="2" id="KW-1185">Reference proteome</keyword>
<dbReference type="Proteomes" id="UP000640786">
    <property type="component" value="Unassembled WGS sequence"/>
</dbReference>
<dbReference type="RefSeq" id="WP_154310221.1">
    <property type="nucleotide sequence ID" value="NZ_JACSQO010000010.1"/>
</dbReference>